<dbReference type="InterPro" id="IPR050545">
    <property type="entry name" value="Mycobact_MmpL"/>
</dbReference>
<sequence length="705" mass="72449">MDPIAHRRSRRALPVVAAALVFVAWVVVASFGGPTFGTISNVTNNDQASYLPASAESTKVQGLEKSFFGSDSIPATVLFVRTGGLEPTDPGAVASLAKRLDSIPGVGTVQGPIPSKDGAALQLVASVDAAADAGTVVGSMRSTLDSHKVTGLNSWVTGPAGLSADFGAGFAGIDGVLLIVALAAVFVILLIVYRSLLLPVIVLVTSAFALTGSILVVYAMAKAGWIIVTGQSRGILAILAIGAATDYSLLFVARYRESLLQNRSHVVAVRQAWRRAIEPIAASAATVILAVLCLGFSDLNSNKGLGPVGAAAIAFAFLATVSVLPAMLILVGRAAFWPAVPHLRVDPEAAPSGGRLWGAVGGLVAGRPRIVWVLTAVLLGVLATGLVGLRATGVPQTDLLLTSSESVSGQQQLARHFDAGSGSPVIIIAPAARSAAVITAAEGVRHVSSAAAFTGGRPDAGASPKIVDGRVLIEATLAVPADSATAESTVTTLRDRLTRVDPAVLVGGTSALDLDSNTAAQRDLRTVIPIVLALIFVILALLLRSLVAPLLLIASVALSYAATLGVAAVAFNTIFGFPGADPSVPLFGFVFLVALGVDYNIFLMTRVREETGHLGHRTGVVAGLRATGGMITSAGIVLAATFAALATIPILFLVQIAFIVAFGVLLDTFLVRSLLVPALAIDVGRRFWWPSRLAHRDPAAVEAEP</sequence>
<feature type="transmembrane region" description="Helical" evidence="7">
    <location>
        <begin position="276"/>
        <end position="297"/>
    </location>
</feature>
<evidence type="ECO:0000259" key="8">
    <source>
        <dbReference type="Pfam" id="PF03176"/>
    </source>
</evidence>
<comment type="subcellular location">
    <subcellularLocation>
        <location evidence="1">Cell membrane</location>
        <topology evidence="1">Multi-pass membrane protein</topology>
    </subcellularLocation>
</comment>
<evidence type="ECO:0000256" key="3">
    <source>
        <dbReference type="ARBA" id="ARBA00022475"/>
    </source>
</evidence>
<proteinExistence type="inferred from homology"/>
<keyword evidence="4 7" id="KW-0812">Transmembrane</keyword>
<reference evidence="9" key="2">
    <citation type="submission" date="2020-09" db="EMBL/GenBank/DDBJ databases">
        <authorList>
            <person name="Sun Q."/>
            <person name="Zhou Y."/>
        </authorList>
    </citation>
    <scope>NUCLEOTIDE SEQUENCE</scope>
    <source>
        <strain evidence="9">CGMCC 4.7306</strain>
    </source>
</reference>
<comment type="similarity">
    <text evidence="2">Belongs to the resistance-nodulation-cell division (RND) (TC 2.A.6) family. MmpL subfamily.</text>
</comment>
<evidence type="ECO:0000313" key="10">
    <source>
        <dbReference type="Proteomes" id="UP000613840"/>
    </source>
</evidence>
<evidence type="ECO:0000256" key="6">
    <source>
        <dbReference type="ARBA" id="ARBA00023136"/>
    </source>
</evidence>
<feature type="transmembrane region" description="Helical" evidence="7">
    <location>
        <begin position="624"/>
        <end position="644"/>
    </location>
</feature>
<evidence type="ECO:0000256" key="1">
    <source>
        <dbReference type="ARBA" id="ARBA00004651"/>
    </source>
</evidence>
<dbReference type="Gene3D" id="1.20.1640.10">
    <property type="entry name" value="Multidrug efflux transporter AcrB transmembrane domain"/>
    <property type="match status" value="2"/>
</dbReference>
<evidence type="ECO:0000256" key="4">
    <source>
        <dbReference type="ARBA" id="ARBA00022692"/>
    </source>
</evidence>
<gene>
    <name evidence="9" type="ORF">GCM10011575_17760</name>
</gene>
<dbReference type="AlphaFoldDB" id="A0A917S7B3"/>
<keyword evidence="5 7" id="KW-1133">Transmembrane helix</keyword>
<feature type="transmembrane region" description="Helical" evidence="7">
    <location>
        <begin position="233"/>
        <end position="255"/>
    </location>
</feature>
<feature type="transmembrane region" description="Helical" evidence="7">
    <location>
        <begin position="550"/>
        <end position="571"/>
    </location>
</feature>
<evidence type="ECO:0000256" key="7">
    <source>
        <dbReference type="SAM" id="Phobius"/>
    </source>
</evidence>
<keyword evidence="10" id="KW-1185">Reference proteome</keyword>
<accession>A0A917S7B3</accession>
<feature type="transmembrane region" description="Helical" evidence="7">
    <location>
        <begin position="370"/>
        <end position="391"/>
    </location>
</feature>
<feature type="transmembrane region" description="Helical" evidence="7">
    <location>
        <begin position="583"/>
        <end position="603"/>
    </location>
</feature>
<feature type="transmembrane region" description="Helical" evidence="7">
    <location>
        <begin position="168"/>
        <end position="193"/>
    </location>
</feature>
<dbReference type="SUPFAM" id="SSF82866">
    <property type="entry name" value="Multidrug efflux transporter AcrB transmembrane domain"/>
    <property type="match status" value="2"/>
</dbReference>
<organism evidence="9 10">
    <name type="scientific">Microlunatus endophyticus</name>
    <dbReference type="NCBI Taxonomy" id="1716077"/>
    <lineage>
        <taxon>Bacteria</taxon>
        <taxon>Bacillati</taxon>
        <taxon>Actinomycetota</taxon>
        <taxon>Actinomycetes</taxon>
        <taxon>Propionibacteriales</taxon>
        <taxon>Propionibacteriaceae</taxon>
        <taxon>Microlunatus</taxon>
    </lineage>
</organism>
<name>A0A917S7B3_9ACTN</name>
<feature type="transmembrane region" description="Helical" evidence="7">
    <location>
        <begin position="524"/>
        <end position="543"/>
    </location>
</feature>
<dbReference type="PANTHER" id="PTHR33406">
    <property type="entry name" value="MEMBRANE PROTEIN MJ1562-RELATED"/>
    <property type="match status" value="1"/>
</dbReference>
<dbReference type="Proteomes" id="UP000613840">
    <property type="component" value="Unassembled WGS sequence"/>
</dbReference>
<feature type="transmembrane region" description="Helical" evidence="7">
    <location>
        <begin position="200"/>
        <end position="221"/>
    </location>
</feature>
<feature type="domain" description="Membrane transport protein MMPL" evidence="8">
    <location>
        <begin position="50"/>
        <end position="370"/>
    </location>
</feature>
<protein>
    <submittedName>
        <fullName evidence="9">Membrane protein</fullName>
    </submittedName>
</protein>
<evidence type="ECO:0000256" key="2">
    <source>
        <dbReference type="ARBA" id="ARBA00010157"/>
    </source>
</evidence>
<feature type="transmembrane region" description="Helical" evidence="7">
    <location>
        <begin position="650"/>
        <end position="671"/>
    </location>
</feature>
<dbReference type="PANTHER" id="PTHR33406:SF6">
    <property type="entry name" value="MEMBRANE PROTEIN YDGH-RELATED"/>
    <property type="match status" value="1"/>
</dbReference>
<evidence type="ECO:0000256" key="5">
    <source>
        <dbReference type="ARBA" id="ARBA00022989"/>
    </source>
</evidence>
<feature type="transmembrane region" description="Helical" evidence="7">
    <location>
        <begin position="12"/>
        <end position="32"/>
    </location>
</feature>
<dbReference type="Pfam" id="PF03176">
    <property type="entry name" value="MMPL"/>
    <property type="match status" value="2"/>
</dbReference>
<reference evidence="9" key="1">
    <citation type="journal article" date="2014" name="Int. J. Syst. Evol. Microbiol.">
        <title>Complete genome sequence of Corynebacterium casei LMG S-19264T (=DSM 44701T), isolated from a smear-ripened cheese.</title>
        <authorList>
            <consortium name="US DOE Joint Genome Institute (JGI-PGF)"/>
            <person name="Walter F."/>
            <person name="Albersmeier A."/>
            <person name="Kalinowski J."/>
            <person name="Ruckert C."/>
        </authorList>
    </citation>
    <scope>NUCLEOTIDE SEQUENCE</scope>
    <source>
        <strain evidence="9">CGMCC 4.7306</strain>
    </source>
</reference>
<feature type="domain" description="Membrane transport protein MMPL" evidence="8">
    <location>
        <begin position="468"/>
        <end position="699"/>
    </location>
</feature>
<comment type="caution">
    <text evidence="9">The sequence shown here is derived from an EMBL/GenBank/DDBJ whole genome shotgun (WGS) entry which is preliminary data.</text>
</comment>
<dbReference type="RefSeq" id="WP_188894812.1">
    <property type="nucleotide sequence ID" value="NZ_BMMZ01000003.1"/>
</dbReference>
<keyword evidence="3" id="KW-1003">Cell membrane</keyword>
<keyword evidence="6 7" id="KW-0472">Membrane</keyword>
<evidence type="ECO:0000313" key="9">
    <source>
        <dbReference type="EMBL" id="GGL59609.1"/>
    </source>
</evidence>
<dbReference type="EMBL" id="BMMZ01000003">
    <property type="protein sequence ID" value="GGL59609.1"/>
    <property type="molecule type" value="Genomic_DNA"/>
</dbReference>
<dbReference type="GO" id="GO:0005886">
    <property type="term" value="C:plasma membrane"/>
    <property type="evidence" value="ECO:0007669"/>
    <property type="project" value="UniProtKB-SubCell"/>
</dbReference>
<dbReference type="InterPro" id="IPR004869">
    <property type="entry name" value="MMPL_dom"/>
</dbReference>
<feature type="transmembrane region" description="Helical" evidence="7">
    <location>
        <begin position="309"/>
        <end position="331"/>
    </location>
</feature>